<name>A0A6I3ISP6_9ACTN</name>
<dbReference type="Pfam" id="PF01613">
    <property type="entry name" value="Flavin_Reduct"/>
    <property type="match status" value="1"/>
</dbReference>
<sequence>MSEATVAAVIDPARFRDTLGHYPTGVALVTAMVPEDSGADEPVGMVVGSFVSVSLDPPLVAFLPDRESRTFARLRRAETFCVNVLAADQADLVGRWRGTESFADLGWSLSPAGNPVLPEAVTWIDCGYHDLVEAGDHYIVLGDVRSLEVQRPTSPLLFFQGGFGGFAPPSFLAPPEHDLIRAARISEVALAPLAALAAGAQADVSLLALVGDHDVVIATERGSATPSYLEIGLRLPAVPPSGSVHLEPGDDAAMEAWLARLPRTDEASRERCAQLARRVAEQGYSLSLVGEGPAQDVWQDVTRYIHGDPTPRRQRQVLAMHLDHLDYYEPELEAGASYDVRSITAAVPLGGTPRMAVRLTFPPAGADAATVARWGAEVRERAAEVADLVHARFGENRDLG</sequence>
<dbReference type="SUPFAM" id="SSF55781">
    <property type="entry name" value="GAF domain-like"/>
    <property type="match status" value="1"/>
</dbReference>
<dbReference type="GO" id="GO:0010181">
    <property type="term" value="F:FMN binding"/>
    <property type="evidence" value="ECO:0007669"/>
    <property type="project" value="InterPro"/>
</dbReference>
<evidence type="ECO:0000256" key="2">
    <source>
        <dbReference type="ARBA" id="ARBA00023002"/>
    </source>
</evidence>
<comment type="similarity">
    <text evidence="1">Belongs to the non-flavoprotein flavin reductase family.</text>
</comment>
<evidence type="ECO:0000259" key="3">
    <source>
        <dbReference type="SMART" id="SM00903"/>
    </source>
</evidence>
<evidence type="ECO:0000313" key="5">
    <source>
        <dbReference type="Proteomes" id="UP000433406"/>
    </source>
</evidence>
<comment type="caution">
    <text evidence="4">The sequence shown here is derived from an EMBL/GenBank/DDBJ whole genome shotgun (WGS) entry which is preliminary data.</text>
</comment>
<dbReference type="InterPro" id="IPR029016">
    <property type="entry name" value="GAF-like_dom_sf"/>
</dbReference>
<dbReference type="PANTHER" id="PTHR30466">
    <property type="entry name" value="FLAVIN REDUCTASE"/>
    <property type="match status" value="1"/>
</dbReference>
<dbReference type="InterPro" id="IPR012349">
    <property type="entry name" value="Split_barrel_FMN-bd"/>
</dbReference>
<dbReference type="InterPro" id="IPR002563">
    <property type="entry name" value="Flavin_Rdtase-like_dom"/>
</dbReference>
<dbReference type="InterPro" id="IPR050268">
    <property type="entry name" value="NADH-dep_flavin_reductase"/>
</dbReference>
<accession>A0A6I3ISP6</accession>
<dbReference type="RefSeq" id="WP_154613438.1">
    <property type="nucleotide sequence ID" value="NZ_CP053660.1"/>
</dbReference>
<evidence type="ECO:0000313" key="4">
    <source>
        <dbReference type="EMBL" id="MTB93553.1"/>
    </source>
</evidence>
<organism evidence="4 5">
    <name type="scientific">Nocardioides marmotae</name>
    <dbReference type="NCBI Taxonomy" id="2663857"/>
    <lineage>
        <taxon>Bacteria</taxon>
        <taxon>Bacillati</taxon>
        <taxon>Actinomycetota</taxon>
        <taxon>Actinomycetes</taxon>
        <taxon>Propionibacteriales</taxon>
        <taxon>Nocardioidaceae</taxon>
        <taxon>Nocardioides</taxon>
    </lineage>
</organism>
<dbReference type="PANTHER" id="PTHR30466:SF11">
    <property type="entry name" value="FLAVIN-DEPENDENT MONOOXYGENASE, REDUCTASE SUBUNIT HSAB"/>
    <property type="match status" value="1"/>
</dbReference>
<keyword evidence="5" id="KW-1185">Reference proteome</keyword>
<dbReference type="Gene3D" id="3.30.450.40">
    <property type="match status" value="1"/>
</dbReference>
<gene>
    <name evidence="4" type="ORF">GGQ22_00515</name>
</gene>
<proteinExistence type="inferred from homology"/>
<dbReference type="SUPFAM" id="SSF50475">
    <property type="entry name" value="FMN-binding split barrel"/>
    <property type="match status" value="1"/>
</dbReference>
<dbReference type="Proteomes" id="UP000433406">
    <property type="component" value="Unassembled WGS sequence"/>
</dbReference>
<keyword evidence="2" id="KW-0560">Oxidoreductase</keyword>
<reference evidence="4 5" key="1">
    <citation type="submission" date="2019-10" db="EMBL/GenBank/DDBJ databases">
        <title>Nocardioides novel species isolated from the excrement of Marmot.</title>
        <authorList>
            <person name="Zhang G."/>
        </authorList>
    </citation>
    <scope>NUCLEOTIDE SEQUENCE [LARGE SCALE GENOMIC DNA]</scope>
    <source>
        <strain evidence="5">zg-579</strain>
    </source>
</reference>
<dbReference type="EMBL" id="WLCI01000002">
    <property type="protein sequence ID" value="MTB93553.1"/>
    <property type="molecule type" value="Genomic_DNA"/>
</dbReference>
<protein>
    <submittedName>
        <fullName evidence="4">Flavin reductase</fullName>
    </submittedName>
</protein>
<evidence type="ECO:0000256" key="1">
    <source>
        <dbReference type="ARBA" id="ARBA00008898"/>
    </source>
</evidence>
<dbReference type="SMART" id="SM00903">
    <property type="entry name" value="Flavin_Reduct"/>
    <property type="match status" value="1"/>
</dbReference>
<feature type="domain" description="Flavin reductase like" evidence="3">
    <location>
        <begin position="19"/>
        <end position="165"/>
    </location>
</feature>
<dbReference type="GO" id="GO:0042602">
    <property type="term" value="F:riboflavin reductase (NADPH) activity"/>
    <property type="evidence" value="ECO:0007669"/>
    <property type="project" value="TreeGrafter"/>
</dbReference>
<dbReference type="Gene3D" id="2.30.110.10">
    <property type="entry name" value="Electron Transport, Fmn-binding Protein, Chain A"/>
    <property type="match status" value="1"/>
</dbReference>
<dbReference type="AlphaFoldDB" id="A0A6I3ISP6"/>